<dbReference type="Proteomes" id="UP000001349">
    <property type="component" value="Chromosome"/>
</dbReference>
<proteinExistence type="predicted"/>
<accession>B8I4Q0</accession>
<dbReference type="SUPFAM" id="SSF82171">
    <property type="entry name" value="DPP6 N-terminal domain-like"/>
    <property type="match status" value="1"/>
</dbReference>
<dbReference type="STRING" id="394503.Ccel_2212"/>
<keyword evidence="1" id="KW-1133">Transmembrane helix</keyword>
<evidence type="ECO:0000256" key="1">
    <source>
        <dbReference type="SAM" id="Phobius"/>
    </source>
</evidence>
<keyword evidence="1" id="KW-0812">Transmembrane</keyword>
<keyword evidence="1" id="KW-0472">Membrane</keyword>
<dbReference type="HOGENOM" id="CLU_050665_0_0_9"/>
<evidence type="ECO:0008006" key="4">
    <source>
        <dbReference type="Google" id="ProtNLM"/>
    </source>
</evidence>
<feature type="transmembrane region" description="Helical" evidence="1">
    <location>
        <begin position="7"/>
        <end position="25"/>
    </location>
</feature>
<dbReference type="EMBL" id="CP001348">
    <property type="protein sequence ID" value="ACL76554.1"/>
    <property type="molecule type" value="Genomic_DNA"/>
</dbReference>
<dbReference type="RefSeq" id="WP_015925647.1">
    <property type="nucleotide sequence ID" value="NC_011898.1"/>
</dbReference>
<keyword evidence="3" id="KW-1185">Reference proteome</keyword>
<dbReference type="AlphaFoldDB" id="B8I4Q0"/>
<dbReference type="OrthoDB" id="1630871at2"/>
<evidence type="ECO:0000313" key="3">
    <source>
        <dbReference type="Proteomes" id="UP000001349"/>
    </source>
</evidence>
<evidence type="ECO:0000313" key="2">
    <source>
        <dbReference type="EMBL" id="ACL76554.1"/>
    </source>
</evidence>
<name>B8I4Q0_RUMCH</name>
<dbReference type="eggNOG" id="COG3391">
    <property type="taxonomic scope" value="Bacteria"/>
</dbReference>
<gene>
    <name evidence="2" type="ordered locus">Ccel_2212</name>
</gene>
<organism evidence="2 3">
    <name type="scientific">Ruminiclostridium cellulolyticum (strain ATCC 35319 / DSM 5812 / JCM 6584 / H10)</name>
    <name type="common">Clostridium cellulolyticum</name>
    <dbReference type="NCBI Taxonomy" id="394503"/>
    <lineage>
        <taxon>Bacteria</taxon>
        <taxon>Bacillati</taxon>
        <taxon>Bacillota</taxon>
        <taxon>Clostridia</taxon>
        <taxon>Eubacteriales</taxon>
        <taxon>Oscillospiraceae</taxon>
        <taxon>Ruminiclostridium</taxon>
    </lineage>
</organism>
<dbReference type="KEGG" id="cce:Ccel_2212"/>
<protein>
    <recommendedName>
        <fullName evidence="4">Dipeptidylpeptidase IV N-terminal domain-containing protein</fullName>
    </recommendedName>
</protein>
<reference evidence="2 3" key="1">
    <citation type="submission" date="2009-01" db="EMBL/GenBank/DDBJ databases">
        <title>Complete sequence of Clostridium cellulolyticum H10.</title>
        <authorList>
            <consortium name="US DOE Joint Genome Institute"/>
            <person name="Lucas S."/>
            <person name="Copeland A."/>
            <person name="Lapidus A."/>
            <person name="Glavina del Rio T."/>
            <person name="Dalin E."/>
            <person name="Tice H."/>
            <person name="Bruce D."/>
            <person name="Goodwin L."/>
            <person name="Pitluck S."/>
            <person name="Chertkov O."/>
            <person name="Saunders E."/>
            <person name="Brettin T."/>
            <person name="Detter J.C."/>
            <person name="Han C."/>
            <person name="Larimer F."/>
            <person name="Land M."/>
            <person name="Hauser L."/>
            <person name="Kyrpides N."/>
            <person name="Ivanova N."/>
            <person name="Zhou J."/>
            <person name="Richardson P."/>
        </authorList>
    </citation>
    <scope>NUCLEOTIDE SEQUENCE [LARGE SCALE GENOMIC DNA]</scope>
    <source>
        <strain evidence="3">ATCC 35319 / DSM 5812 / JCM 6584 / H10</strain>
    </source>
</reference>
<sequence>MKNIAKWYKWILLAVIFQFGILLYMNNVFLSTDIDVSVSENSAVRRKPSTGDFKVPAEAQMISTSFNAKFGAYLHDGELHIVDIDKGKSKTVAGTGKDKITYFRWLPDRDMVIYSSDTKNGRNGTVQVSTYEADSETSRDYPELSGLPAKSQVKDIELSPYTNMVYAKIQTSDTRARVIRFNVMGQYARIMTVDSSIIIKECTYTNKLIYQEKGQQINIYDGIKKANSRVPINVNNVTVLGIDLNDTLYIGALDDNGMVTQIYSQKIEDNSDLTDNWAKMNLKETALPENVIVTGNGNLYINKKDENRVINLKNGLKASYRGEFIEILEGVLVSKDENKVNITSLKEY</sequence>